<feature type="coiled-coil region" evidence="1">
    <location>
        <begin position="61"/>
        <end position="95"/>
    </location>
</feature>
<dbReference type="EMBL" id="CAMKVN010003112">
    <property type="protein sequence ID" value="CAI2183736.1"/>
    <property type="molecule type" value="Genomic_DNA"/>
</dbReference>
<dbReference type="Proteomes" id="UP001153678">
    <property type="component" value="Unassembled WGS sequence"/>
</dbReference>
<gene>
    <name evidence="3" type="ORF">FWILDA_LOCUS11226</name>
</gene>
<evidence type="ECO:0000256" key="2">
    <source>
        <dbReference type="SAM" id="MobiDB-lite"/>
    </source>
</evidence>
<comment type="caution">
    <text evidence="3">The sequence shown here is derived from an EMBL/GenBank/DDBJ whole genome shotgun (WGS) entry which is preliminary data.</text>
</comment>
<protein>
    <submittedName>
        <fullName evidence="3">18466_t:CDS:1</fullName>
    </submittedName>
</protein>
<proteinExistence type="predicted"/>
<evidence type="ECO:0000313" key="4">
    <source>
        <dbReference type="Proteomes" id="UP001153678"/>
    </source>
</evidence>
<organism evidence="3 4">
    <name type="scientific">Funneliformis geosporum</name>
    <dbReference type="NCBI Taxonomy" id="1117311"/>
    <lineage>
        <taxon>Eukaryota</taxon>
        <taxon>Fungi</taxon>
        <taxon>Fungi incertae sedis</taxon>
        <taxon>Mucoromycota</taxon>
        <taxon>Glomeromycotina</taxon>
        <taxon>Glomeromycetes</taxon>
        <taxon>Glomerales</taxon>
        <taxon>Glomeraceae</taxon>
        <taxon>Funneliformis</taxon>
    </lineage>
</organism>
<evidence type="ECO:0000256" key="1">
    <source>
        <dbReference type="SAM" id="Coils"/>
    </source>
</evidence>
<name>A0A9W4WZD1_9GLOM</name>
<feature type="region of interest" description="Disordered" evidence="2">
    <location>
        <begin position="1"/>
        <end position="20"/>
    </location>
</feature>
<keyword evidence="1" id="KW-0175">Coiled coil</keyword>
<reference evidence="3" key="1">
    <citation type="submission" date="2022-08" db="EMBL/GenBank/DDBJ databases">
        <authorList>
            <person name="Kallberg Y."/>
            <person name="Tangrot J."/>
            <person name="Rosling A."/>
        </authorList>
    </citation>
    <scope>NUCLEOTIDE SEQUENCE</scope>
    <source>
        <strain evidence="3">Wild A</strain>
    </source>
</reference>
<keyword evidence="4" id="KW-1185">Reference proteome</keyword>
<evidence type="ECO:0000313" key="3">
    <source>
        <dbReference type="EMBL" id="CAI2183736.1"/>
    </source>
</evidence>
<feature type="region of interest" description="Disordered" evidence="2">
    <location>
        <begin position="513"/>
        <end position="538"/>
    </location>
</feature>
<accession>A0A9W4WZD1</accession>
<dbReference type="OrthoDB" id="2443197at2759"/>
<feature type="compositionally biased region" description="Polar residues" evidence="2">
    <location>
        <begin position="514"/>
        <end position="523"/>
    </location>
</feature>
<dbReference type="AlphaFoldDB" id="A0A9W4WZD1"/>
<sequence length="538" mass="62216">MKHGSDEMKTSASQMNGNRKGHRRYFKDVDIFWQKVERRYAELKASTSIMHDTTKVFKNSIINVNSSMENVNNTMQKYSEELERVQNALGKRQNSEDYKENRISKRHQNILTVPPYEDESIFIGSTKGDLLGPQSSAIDDATDEYSISMPPTKKVATQPALQDKSNMIDNAMIDDNNGLDKWAKETLQRNGEWLVGNKKVNVHDLLVLWQNEKKRPHNDLACYDIIDITPGTNSDFVKNRPKDELEEMKKYGSPVPDIDNSDIKELIMKMVKESDYQKAVEDSYLLTRNDDRKKFMWDFAYHLANSFDRGNDLLNENLSERMYREVFLTPLMRSLFQKTHKDMDVSFGEISLFASAEDYDLTKSDEEERSSGRKIDIIWTTMPKLEFAIGEVSGPPNQRQHPHFFGDKLKIAKMLKVMLNRIVRMYGGIGDSLSLLKLYGLQIYNHTAFVYEMTVPYKGLYLYREVLRFQLPTNHINVVLLCRCVPMFLLFKEMLNQSLNNLNTYIKEAGLRTPTENNAQGSNGKDIKNTELQSKYSG</sequence>